<dbReference type="AlphaFoldDB" id="A0A0D2WSG7"/>
<evidence type="ECO:0000256" key="4">
    <source>
        <dbReference type="SAM" id="MobiDB-lite"/>
    </source>
</evidence>
<sequence>MTDIQSSGKMLQEANQPAHLSSENMTRRQRELYDKIKTYGSDRIWFLDQQIGDAEAQAISEALKVNTTLTQFGMGTNQIGDAGATAIAEALKVNGKLYWVELEDNQIGDAGAQAIAEALRVNTTLKYLILYANRIGDAGAQAIAEALKVNKTLTSLRLSKNQIGDAGAQAIAEALKVNTKLDMLNLNCNCIGKAGAQALNKAQSCRYKLEFELETQTTLVALCALPRPTTAEDAQSVFHLLMSGFQYHSEAGTNMQTSPHLPRLPAEVAELIMDAACYWPGVHVVEQSCHDPDEKPRPVTVTVPKSTGGNGSPFRVQVVQLLRDRREHTYFPRAIDWIIRDEHGAVRYKGAATPVAFDSTIEFVTMRAADHAHIRQMREGWQFEVQPGKAACYVRLESLFLGYI</sequence>
<proteinExistence type="predicted"/>
<keyword evidence="3" id="KW-0677">Repeat</keyword>
<dbReference type="PANTHER" id="PTHR24113">
    <property type="entry name" value="RAN GTPASE-ACTIVATING PROTEIN 1"/>
    <property type="match status" value="1"/>
</dbReference>
<evidence type="ECO:0000313" key="6">
    <source>
        <dbReference type="Proteomes" id="UP000008743"/>
    </source>
</evidence>
<protein>
    <recommendedName>
        <fullName evidence="7">NOD3 protein</fullName>
    </recommendedName>
</protein>
<keyword evidence="6" id="KW-1185">Reference proteome</keyword>
<dbReference type="SMART" id="SM00368">
    <property type="entry name" value="LRR_RI"/>
    <property type="match status" value="5"/>
</dbReference>
<dbReference type="OrthoDB" id="8436363at2759"/>
<evidence type="ECO:0000256" key="2">
    <source>
        <dbReference type="ARBA" id="ARBA00022614"/>
    </source>
</evidence>
<dbReference type="InterPro" id="IPR027038">
    <property type="entry name" value="RanGap"/>
</dbReference>
<evidence type="ECO:0008006" key="7">
    <source>
        <dbReference type="Google" id="ProtNLM"/>
    </source>
</evidence>
<evidence type="ECO:0000256" key="1">
    <source>
        <dbReference type="ARBA" id="ARBA00022468"/>
    </source>
</evidence>
<dbReference type="GO" id="GO:0048471">
    <property type="term" value="C:perinuclear region of cytoplasm"/>
    <property type="evidence" value="ECO:0007669"/>
    <property type="project" value="TreeGrafter"/>
</dbReference>
<evidence type="ECO:0000256" key="3">
    <source>
        <dbReference type="ARBA" id="ARBA00022737"/>
    </source>
</evidence>
<reference evidence="6" key="1">
    <citation type="submission" date="2011-02" db="EMBL/GenBank/DDBJ databases">
        <title>The Genome Sequence of Capsaspora owczarzaki ATCC 30864.</title>
        <authorList>
            <person name="Russ C."/>
            <person name="Cuomo C."/>
            <person name="Burger G."/>
            <person name="Gray M.W."/>
            <person name="Holland P.W.H."/>
            <person name="King N."/>
            <person name="Lang F.B.F."/>
            <person name="Roger A.J."/>
            <person name="Ruiz-Trillo I."/>
            <person name="Young S.K."/>
            <person name="Zeng Q."/>
            <person name="Gargeya S."/>
            <person name="Alvarado L."/>
            <person name="Berlin A."/>
            <person name="Chapman S.B."/>
            <person name="Chen Z."/>
            <person name="Freedman E."/>
            <person name="Gellesch M."/>
            <person name="Goldberg J."/>
            <person name="Griggs A."/>
            <person name="Gujja S."/>
            <person name="Heilman E."/>
            <person name="Heiman D."/>
            <person name="Howarth C."/>
            <person name="Mehta T."/>
            <person name="Neiman D."/>
            <person name="Pearson M."/>
            <person name="Roberts A."/>
            <person name="Saif S."/>
            <person name="Shea T."/>
            <person name="Shenoy N."/>
            <person name="Sisk P."/>
            <person name="Stolte C."/>
            <person name="Sykes S."/>
            <person name="White J."/>
            <person name="Yandava C."/>
            <person name="Haas B."/>
            <person name="Nusbaum C."/>
            <person name="Birren B."/>
        </authorList>
    </citation>
    <scope>NUCLEOTIDE SEQUENCE</scope>
    <source>
        <strain evidence="6">ATCC 30864</strain>
    </source>
</reference>
<feature type="compositionally biased region" description="Polar residues" evidence="4">
    <location>
        <begin position="1"/>
        <end position="24"/>
    </location>
</feature>
<dbReference type="InterPro" id="IPR001611">
    <property type="entry name" value="Leu-rich_rpt"/>
</dbReference>
<gene>
    <name evidence="5" type="ORF">CAOG_005042</name>
</gene>
<dbReference type="InterPro" id="IPR032675">
    <property type="entry name" value="LRR_dom_sf"/>
</dbReference>
<dbReference type="EMBL" id="KE346367">
    <property type="protein sequence ID" value="KJE94398.1"/>
    <property type="molecule type" value="Genomic_DNA"/>
</dbReference>
<dbReference type="GO" id="GO:0006913">
    <property type="term" value="P:nucleocytoplasmic transport"/>
    <property type="evidence" value="ECO:0007669"/>
    <property type="project" value="TreeGrafter"/>
</dbReference>
<dbReference type="PANTHER" id="PTHR24113:SF12">
    <property type="entry name" value="RAN GTPASE-ACTIVATING PROTEIN 1"/>
    <property type="match status" value="1"/>
</dbReference>
<organism evidence="5 6">
    <name type="scientific">Capsaspora owczarzaki (strain ATCC 30864)</name>
    <dbReference type="NCBI Taxonomy" id="595528"/>
    <lineage>
        <taxon>Eukaryota</taxon>
        <taxon>Filasterea</taxon>
        <taxon>Capsaspora</taxon>
    </lineage>
</organism>
<dbReference type="Proteomes" id="UP000008743">
    <property type="component" value="Unassembled WGS sequence"/>
</dbReference>
<dbReference type="GO" id="GO:0005096">
    <property type="term" value="F:GTPase activator activity"/>
    <property type="evidence" value="ECO:0007669"/>
    <property type="project" value="UniProtKB-KW"/>
</dbReference>
<dbReference type="GO" id="GO:0031267">
    <property type="term" value="F:small GTPase binding"/>
    <property type="evidence" value="ECO:0007669"/>
    <property type="project" value="TreeGrafter"/>
</dbReference>
<dbReference type="SUPFAM" id="SSF52047">
    <property type="entry name" value="RNI-like"/>
    <property type="match status" value="1"/>
</dbReference>
<dbReference type="Gene3D" id="3.80.10.10">
    <property type="entry name" value="Ribonuclease Inhibitor"/>
    <property type="match status" value="2"/>
</dbReference>
<dbReference type="GO" id="GO:0005829">
    <property type="term" value="C:cytosol"/>
    <property type="evidence" value="ECO:0007669"/>
    <property type="project" value="TreeGrafter"/>
</dbReference>
<keyword evidence="2" id="KW-0433">Leucine-rich repeat</keyword>
<dbReference type="InParanoid" id="A0A0D2WSG7"/>
<dbReference type="PhylomeDB" id="A0A0D2WSG7"/>
<feature type="region of interest" description="Disordered" evidence="4">
    <location>
        <begin position="1"/>
        <end position="26"/>
    </location>
</feature>
<name>A0A0D2WSG7_CAPO3</name>
<evidence type="ECO:0000313" key="5">
    <source>
        <dbReference type="EMBL" id="KJE94398.1"/>
    </source>
</evidence>
<accession>A0A0D2WSG7</accession>
<dbReference type="Pfam" id="PF13516">
    <property type="entry name" value="LRR_6"/>
    <property type="match status" value="5"/>
</dbReference>
<keyword evidence="1" id="KW-0343">GTPase activation</keyword>
<dbReference type="GO" id="GO:0005634">
    <property type="term" value="C:nucleus"/>
    <property type="evidence" value="ECO:0007669"/>
    <property type="project" value="TreeGrafter"/>
</dbReference>
<dbReference type="eggNOG" id="KOG4308">
    <property type="taxonomic scope" value="Eukaryota"/>
</dbReference>